<reference evidence="7 8" key="1">
    <citation type="submission" date="2018-04" db="EMBL/GenBank/DDBJ databases">
        <authorList>
            <person name="Vogel A."/>
        </authorList>
    </citation>
    <scope>NUCLEOTIDE SEQUENCE [LARGE SCALE GENOMIC DNA]</scope>
</reference>
<dbReference type="AlphaFoldDB" id="A0A484KT30"/>
<evidence type="ECO:0000256" key="6">
    <source>
        <dbReference type="RuleBase" id="RU363114"/>
    </source>
</evidence>
<sequence>MMMVQPSNGGSNDGDDLHSVPLTVVKGAVAEGAVCLDGSPPVYQWAAGRGGGVKNWIIFLQGGGWCLNTTMQLPGRDSVESCAARTTIFLGSSRHMAPANFTQVLSPLSNTSYFYNWNRVFVRYCDGGSFAGNADKPDPVTHVYYRGARIFDAVVRDLMARGLRGARNVLFAGGSAGGLGAMIHCDRFCGHFPKNVVRVKCLADSSFFLRVKDPSRAEFLDRVFRTVVDVQRPHRALPAGCTSKMSAAACFFPQNLLRYIKSPIFIINPVFDAYQIKTTFSVDLNNQVGNHTVISRSNVTLLQGFRREMINALPPVKAGNGYLITSIYGHDFAIQTSYKIHMFGNNNRSKTIEDVVLDWFFDRTPNVYYIDPSDKPFFGPPHN</sequence>
<dbReference type="InterPro" id="IPR029058">
    <property type="entry name" value="AB_hydrolase_fold"/>
</dbReference>
<evidence type="ECO:0000256" key="1">
    <source>
        <dbReference type="ARBA" id="ARBA00003534"/>
    </source>
</evidence>
<dbReference type="Pfam" id="PF03283">
    <property type="entry name" value="PAE"/>
    <property type="match status" value="1"/>
</dbReference>
<evidence type="ECO:0000313" key="8">
    <source>
        <dbReference type="Proteomes" id="UP000595140"/>
    </source>
</evidence>
<dbReference type="PANTHER" id="PTHR21562">
    <property type="entry name" value="NOTUM-RELATED"/>
    <property type="match status" value="1"/>
</dbReference>
<dbReference type="EMBL" id="OOIL02000547">
    <property type="protein sequence ID" value="VFQ66287.1"/>
    <property type="molecule type" value="Genomic_DNA"/>
</dbReference>
<keyword evidence="8" id="KW-1185">Reference proteome</keyword>
<dbReference type="GO" id="GO:0009505">
    <property type="term" value="C:plant-type cell wall"/>
    <property type="evidence" value="ECO:0007669"/>
    <property type="project" value="TreeGrafter"/>
</dbReference>
<keyword evidence="5 6" id="KW-0961">Cell wall biogenesis/degradation</keyword>
<keyword evidence="6" id="KW-0378">Hydrolase</keyword>
<keyword evidence="6" id="KW-0964">Secreted</keyword>
<dbReference type="PANTHER" id="PTHR21562:SF65">
    <property type="entry name" value="PECTIN ACETYLESTERASE"/>
    <property type="match status" value="1"/>
</dbReference>
<keyword evidence="4 6" id="KW-0134">Cell wall</keyword>
<comment type="function">
    <text evidence="1 6">Hydrolyzes acetyl esters in homogalacturonan regions of pectin. In type I primary cell wall, galacturonic acid residues of pectin can be acetylated at the O-2 and O-3 positions. Decreasing the degree of acetylation of pectin gels in vitro alters their physical properties.</text>
</comment>
<dbReference type="EC" id="3.1.1.-" evidence="6"/>
<dbReference type="OrthoDB" id="2015280at2759"/>
<evidence type="ECO:0000256" key="5">
    <source>
        <dbReference type="ARBA" id="ARBA00023316"/>
    </source>
</evidence>
<dbReference type="Proteomes" id="UP000595140">
    <property type="component" value="Unassembled WGS sequence"/>
</dbReference>
<dbReference type="GO" id="GO:0052793">
    <property type="term" value="F:pectin acetylesterase activity"/>
    <property type="evidence" value="ECO:0007669"/>
    <property type="project" value="TreeGrafter"/>
</dbReference>
<comment type="subcellular location">
    <subcellularLocation>
        <location evidence="2 6">Secreted</location>
        <location evidence="2 6">Cell wall</location>
    </subcellularLocation>
</comment>
<evidence type="ECO:0000313" key="7">
    <source>
        <dbReference type="EMBL" id="VFQ66287.1"/>
    </source>
</evidence>
<dbReference type="SUPFAM" id="SSF53474">
    <property type="entry name" value="alpha/beta-Hydrolases"/>
    <property type="match status" value="1"/>
</dbReference>
<organism evidence="7 8">
    <name type="scientific">Cuscuta campestris</name>
    <dbReference type="NCBI Taxonomy" id="132261"/>
    <lineage>
        <taxon>Eukaryota</taxon>
        <taxon>Viridiplantae</taxon>
        <taxon>Streptophyta</taxon>
        <taxon>Embryophyta</taxon>
        <taxon>Tracheophyta</taxon>
        <taxon>Spermatophyta</taxon>
        <taxon>Magnoliopsida</taxon>
        <taxon>eudicotyledons</taxon>
        <taxon>Gunneridae</taxon>
        <taxon>Pentapetalae</taxon>
        <taxon>asterids</taxon>
        <taxon>lamiids</taxon>
        <taxon>Solanales</taxon>
        <taxon>Convolvulaceae</taxon>
        <taxon>Cuscuteae</taxon>
        <taxon>Cuscuta</taxon>
        <taxon>Cuscuta subgen. Grammica</taxon>
        <taxon>Cuscuta sect. Cleistogrammica</taxon>
    </lineage>
</organism>
<dbReference type="InterPro" id="IPR004963">
    <property type="entry name" value="PAE/NOTUM"/>
</dbReference>
<protein>
    <recommendedName>
        <fullName evidence="6">Pectin acetylesterase</fullName>
        <ecNumber evidence="6">3.1.1.-</ecNumber>
    </recommendedName>
</protein>
<name>A0A484KT30_9ASTE</name>
<gene>
    <name evidence="7" type="ORF">CCAM_LOCUS8063</name>
</gene>
<evidence type="ECO:0000256" key="3">
    <source>
        <dbReference type="ARBA" id="ARBA00005784"/>
    </source>
</evidence>
<evidence type="ECO:0000256" key="4">
    <source>
        <dbReference type="ARBA" id="ARBA00022512"/>
    </source>
</evidence>
<comment type="similarity">
    <text evidence="3 6">Belongs to the pectinacetylesterase family.</text>
</comment>
<proteinExistence type="inferred from homology"/>
<accession>A0A484KT30</accession>
<evidence type="ECO:0000256" key="2">
    <source>
        <dbReference type="ARBA" id="ARBA00004191"/>
    </source>
</evidence>
<dbReference type="GO" id="GO:0071555">
    <property type="term" value="P:cell wall organization"/>
    <property type="evidence" value="ECO:0007669"/>
    <property type="project" value="UniProtKB-KW"/>
</dbReference>